<feature type="transmembrane region" description="Helical" evidence="7">
    <location>
        <begin position="158"/>
        <end position="176"/>
    </location>
</feature>
<keyword evidence="4 7" id="KW-0812">Transmembrane</keyword>
<dbReference type="InterPro" id="IPR011701">
    <property type="entry name" value="MFS"/>
</dbReference>
<feature type="transmembrane region" description="Helical" evidence="7">
    <location>
        <begin position="298"/>
        <end position="322"/>
    </location>
</feature>
<proteinExistence type="predicted"/>
<dbReference type="RefSeq" id="WP_073072210.1">
    <property type="nucleotide sequence ID" value="NZ_FQXN01000002.1"/>
</dbReference>
<keyword evidence="5 7" id="KW-1133">Transmembrane helix</keyword>
<reference evidence="9" key="1">
    <citation type="submission" date="2016-11" db="EMBL/GenBank/DDBJ databases">
        <authorList>
            <person name="Varghese N."/>
            <person name="Submissions S."/>
        </authorList>
    </citation>
    <scope>NUCLEOTIDE SEQUENCE [LARGE SCALE GENOMIC DNA]</scope>
    <source>
        <strain evidence="9">DSM 15807</strain>
    </source>
</reference>
<evidence type="ECO:0000256" key="5">
    <source>
        <dbReference type="ARBA" id="ARBA00022989"/>
    </source>
</evidence>
<dbReference type="Proteomes" id="UP000242592">
    <property type="component" value="Unassembled WGS sequence"/>
</dbReference>
<feature type="transmembrane region" description="Helical" evidence="7">
    <location>
        <begin position="133"/>
        <end position="152"/>
    </location>
</feature>
<dbReference type="SUPFAM" id="SSF103473">
    <property type="entry name" value="MFS general substrate transporter"/>
    <property type="match status" value="1"/>
</dbReference>
<keyword evidence="3" id="KW-1003">Cell membrane</keyword>
<dbReference type="PANTHER" id="PTHR23517">
    <property type="entry name" value="RESISTANCE PROTEIN MDTM, PUTATIVE-RELATED-RELATED"/>
    <property type="match status" value="1"/>
</dbReference>
<feature type="transmembrane region" description="Helical" evidence="7">
    <location>
        <begin position="237"/>
        <end position="263"/>
    </location>
</feature>
<evidence type="ECO:0000256" key="7">
    <source>
        <dbReference type="SAM" id="Phobius"/>
    </source>
</evidence>
<dbReference type="InterPro" id="IPR050171">
    <property type="entry name" value="MFS_Transporters"/>
</dbReference>
<feature type="transmembrane region" description="Helical" evidence="7">
    <location>
        <begin position="37"/>
        <end position="58"/>
    </location>
</feature>
<feature type="transmembrane region" description="Helical" evidence="7">
    <location>
        <begin position="361"/>
        <end position="383"/>
    </location>
</feature>
<evidence type="ECO:0000256" key="4">
    <source>
        <dbReference type="ARBA" id="ARBA00022692"/>
    </source>
</evidence>
<protein>
    <submittedName>
        <fullName evidence="8">Predicted arabinose efflux permease, MFS family</fullName>
    </submittedName>
</protein>
<keyword evidence="9" id="KW-1185">Reference proteome</keyword>
<dbReference type="GO" id="GO:0005886">
    <property type="term" value="C:plasma membrane"/>
    <property type="evidence" value="ECO:0007669"/>
    <property type="project" value="UniProtKB-SubCell"/>
</dbReference>
<keyword evidence="6 7" id="KW-0472">Membrane</keyword>
<evidence type="ECO:0000313" key="8">
    <source>
        <dbReference type="EMBL" id="SHH31034.1"/>
    </source>
</evidence>
<dbReference type="Pfam" id="PF07690">
    <property type="entry name" value="MFS_1"/>
    <property type="match status" value="1"/>
</dbReference>
<feature type="transmembrane region" description="Helical" evidence="7">
    <location>
        <begin position="275"/>
        <end position="292"/>
    </location>
</feature>
<feature type="transmembrane region" description="Helical" evidence="7">
    <location>
        <begin position="212"/>
        <end position="231"/>
    </location>
</feature>
<gene>
    <name evidence="8" type="ORF">SAMN02745199_0683</name>
</gene>
<comment type="subcellular location">
    <subcellularLocation>
        <location evidence="1">Cell membrane</location>
        <topology evidence="1">Multi-pass membrane protein</topology>
    </subcellularLocation>
</comment>
<sequence length="388" mass="43736">MRGYFHKYHVFSNIFSILAYLLSSFINSTAARMNLSYSIIGAINFVGATSYVVGSLSFGHIGDKFGHKKFIFISTIIFSIFIIISLQFSGIVFLFFLAIVSNLFFGSFYPQIEGLIAKSESSLKIDHSKITMRFNLSWSSGNILGMAFGPFLTVKTPYLIFWYGILLNLISSFIIWRDYNKNGDKIHFIPARKLINEKLIIDFPNIRKYRRAYRLTLFFSGLLYTSILSLFPKVISLSGISLSFTGFIIVFANIAVFFVFIVLGKINIWAGRPKISFLFLLVLPITSVLMFLKMTPVLFVILSFLGGMCYAIPYTFAIFYGLSSQENDQGKQGGFHEATIGMLFGFGPLIGGFFLDIFQNMYGLGIMGIILSIIVTVIQIKFIKSLNL</sequence>
<name>A0A1M5RXX6_9BACT</name>
<dbReference type="OrthoDB" id="45518at2"/>
<dbReference type="Gene3D" id="1.20.1250.20">
    <property type="entry name" value="MFS general substrate transporter like domains"/>
    <property type="match status" value="2"/>
</dbReference>
<accession>A0A1M5RXX6</accession>
<evidence type="ECO:0000256" key="6">
    <source>
        <dbReference type="ARBA" id="ARBA00023136"/>
    </source>
</evidence>
<dbReference type="AlphaFoldDB" id="A0A1M5RXX6"/>
<evidence type="ECO:0000313" key="9">
    <source>
        <dbReference type="Proteomes" id="UP000242592"/>
    </source>
</evidence>
<evidence type="ECO:0000256" key="1">
    <source>
        <dbReference type="ARBA" id="ARBA00004651"/>
    </source>
</evidence>
<dbReference type="EMBL" id="FQXN01000002">
    <property type="protein sequence ID" value="SHH31034.1"/>
    <property type="molecule type" value="Genomic_DNA"/>
</dbReference>
<dbReference type="InterPro" id="IPR036259">
    <property type="entry name" value="MFS_trans_sf"/>
</dbReference>
<evidence type="ECO:0000256" key="2">
    <source>
        <dbReference type="ARBA" id="ARBA00022448"/>
    </source>
</evidence>
<keyword evidence="2" id="KW-0813">Transport</keyword>
<feature type="transmembrane region" description="Helical" evidence="7">
    <location>
        <begin position="70"/>
        <end position="88"/>
    </location>
</feature>
<evidence type="ECO:0000256" key="3">
    <source>
        <dbReference type="ARBA" id="ARBA00022475"/>
    </source>
</evidence>
<organism evidence="8 9">
    <name type="scientific">Thermosipho atlanticus DSM 15807</name>
    <dbReference type="NCBI Taxonomy" id="1123380"/>
    <lineage>
        <taxon>Bacteria</taxon>
        <taxon>Thermotogati</taxon>
        <taxon>Thermotogota</taxon>
        <taxon>Thermotogae</taxon>
        <taxon>Thermotogales</taxon>
        <taxon>Fervidobacteriaceae</taxon>
        <taxon>Thermosipho</taxon>
    </lineage>
</organism>
<feature type="transmembrane region" description="Helical" evidence="7">
    <location>
        <begin position="12"/>
        <end position="31"/>
    </location>
</feature>
<feature type="transmembrane region" description="Helical" evidence="7">
    <location>
        <begin position="334"/>
        <end position="355"/>
    </location>
</feature>
<dbReference type="GO" id="GO:0022857">
    <property type="term" value="F:transmembrane transporter activity"/>
    <property type="evidence" value="ECO:0007669"/>
    <property type="project" value="InterPro"/>
</dbReference>